<reference evidence="16 17" key="1">
    <citation type="journal article" date="2014" name="Int. J. Syst. Evol. Microbiol.">
        <title>Complete genome sequence of Corynebacterium casei LMG S-19264T (=DSM 44701T), isolated from a smear-ripened cheese.</title>
        <authorList>
            <consortium name="US DOE Joint Genome Institute (JGI-PGF)"/>
            <person name="Walter F."/>
            <person name="Albersmeier A."/>
            <person name="Kalinowski J."/>
            <person name="Ruckert C."/>
        </authorList>
    </citation>
    <scope>NUCLEOTIDE SEQUENCE [LARGE SCALE GENOMIC DNA]</scope>
    <source>
        <strain evidence="16 17">CCM 8669</strain>
    </source>
</reference>
<evidence type="ECO:0000313" key="17">
    <source>
        <dbReference type="Proteomes" id="UP000600171"/>
    </source>
</evidence>
<evidence type="ECO:0000256" key="4">
    <source>
        <dbReference type="ARBA" id="ARBA00022857"/>
    </source>
</evidence>
<dbReference type="InterPro" id="IPR000343">
    <property type="entry name" value="4pyrrol_synth_GluRdtase"/>
</dbReference>
<sequence length="435" mass="46230">MTIFTLVASHQLVDLSTVAHLADGAQVLSERLTPSPLKGLVVLSTCNRLEMYAEIPHTAGSTAETIQAEVNSTAERIFDDLATESGLDRETVSSSFEVLINENASHHLFTVASGLESAVVGEREITGQVRRAITAAQETDQATGNLVRLFDRAAHTARQVGQQTLLGSRGRSVVSVALDLADDVAEGDWTSRRVLIFGTGAYAGATVAALKERGCTDIWVHSSSGRAATFADKRGISPISAENLKEEIGKADLVVGCSGSGSPLPASSIPSGKHVILDLALSRDFDPEVADLPGVELITLESVRLAAPAETNDSVALARTIVDTASAEFAVQEKARNIDAAIVALRKHTMSVLDTELEKMRKQHACSGAADQVELAMRRMVKSLLHTPTTRARALAKEGRADEYISGLEALYGIEVEPPVSQPVSEEQFRAADAS</sequence>
<dbReference type="Pfam" id="PF01488">
    <property type="entry name" value="Shikimate_DH"/>
    <property type="match status" value="1"/>
</dbReference>
<comment type="catalytic activity">
    <reaction evidence="7 8">
        <text>(S)-4-amino-5-oxopentanoate + tRNA(Glu) + NADP(+) = L-glutamyl-tRNA(Glu) + NADPH + H(+)</text>
        <dbReference type="Rhea" id="RHEA:12344"/>
        <dbReference type="Rhea" id="RHEA-COMP:9663"/>
        <dbReference type="Rhea" id="RHEA-COMP:9680"/>
        <dbReference type="ChEBI" id="CHEBI:15378"/>
        <dbReference type="ChEBI" id="CHEBI:57501"/>
        <dbReference type="ChEBI" id="CHEBI:57783"/>
        <dbReference type="ChEBI" id="CHEBI:58349"/>
        <dbReference type="ChEBI" id="CHEBI:78442"/>
        <dbReference type="ChEBI" id="CHEBI:78520"/>
        <dbReference type="EC" id="1.2.1.70"/>
    </reaction>
</comment>
<dbReference type="GO" id="GO:0008883">
    <property type="term" value="F:glutamyl-tRNA reductase activity"/>
    <property type="evidence" value="ECO:0007669"/>
    <property type="project" value="UniProtKB-UniRule"/>
</dbReference>
<comment type="function">
    <text evidence="8">Catalyzes the NADPH-dependent reduction of glutamyl-tRNA(Glu) to glutamate 1-semialdehyde (GSA).</text>
</comment>
<dbReference type="RefSeq" id="WP_188358953.1">
    <property type="nucleotide sequence ID" value="NZ_BMDC01000001.1"/>
</dbReference>
<dbReference type="InterPro" id="IPR015896">
    <property type="entry name" value="4pyrrol_synth_GluRdtase_dimer"/>
</dbReference>
<dbReference type="Pfam" id="PF05201">
    <property type="entry name" value="GlutR_N"/>
    <property type="match status" value="1"/>
</dbReference>
<feature type="domain" description="Tetrapyrrole biosynthesis glutamyl-tRNA reductase dimerisation" evidence="13">
    <location>
        <begin position="318"/>
        <end position="413"/>
    </location>
</feature>
<feature type="binding site" evidence="8 10">
    <location>
        <position position="117"/>
    </location>
    <ligand>
        <name>substrate</name>
    </ligand>
</feature>
<dbReference type="Gene3D" id="3.30.460.30">
    <property type="entry name" value="Glutamyl-tRNA reductase, N-terminal domain"/>
    <property type="match status" value="1"/>
</dbReference>
<dbReference type="PROSITE" id="PS00747">
    <property type="entry name" value="GLUTR"/>
    <property type="match status" value="1"/>
</dbReference>
<dbReference type="EC" id="1.2.1.70" evidence="3 8"/>
<evidence type="ECO:0000256" key="1">
    <source>
        <dbReference type="ARBA" id="ARBA00005059"/>
    </source>
</evidence>
<keyword evidence="5 8" id="KW-0560">Oxidoreductase</keyword>
<feature type="binding site" evidence="8 10">
    <location>
        <begin position="122"/>
        <end position="124"/>
    </location>
    <ligand>
        <name>substrate</name>
    </ligand>
</feature>
<comment type="caution">
    <text evidence="16">The sequence shown here is derived from an EMBL/GenBank/DDBJ whole genome shotgun (WGS) entry which is preliminary data.</text>
</comment>
<feature type="domain" description="Glutamyl-tRNA reductase N-terminal" evidence="15">
    <location>
        <begin position="9"/>
        <end position="164"/>
    </location>
</feature>
<name>A0A917MRK5_9MICC</name>
<comment type="similarity">
    <text evidence="2 8">Belongs to the glutamyl-tRNA reductase family.</text>
</comment>
<dbReference type="InterPro" id="IPR015895">
    <property type="entry name" value="4pyrrol_synth_GluRdtase_N"/>
</dbReference>
<dbReference type="SUPFAM" id="SSF69742">
    <property type="entry name" value="Glutamyl tRNA-reductase catalytic, N-terminal domain"/>
    <property type="match status" value="1"/>
</dbReference>
<dbReference type="Proteomes" id="UP000600171">
    <property type="component" value="Unassembled WGS sequence"/>
</dbReference>
<evidence type="ECO:0000256" key="5">
    <source>
        <dbReference type="ARBA" id="ARBA00023002"/>
    </source>
</evidence>
<dbReference type="PIRSF" id="PIRSF000445">
    <property type="entry name" value="4pyrrol_synth_GluRdtase"/>
    <property type="match status" value="1"/>
</dbReference>
<comment type="subunit">
    <text evidence="8">Homodimer.</text>
</comment>
<gene>
    <name evidence="8 16" type="primary">hemA</name>
    <name evidence="16" type="ORF">GCM10007359_07340</name>
</gene>
<feature type="binding site" evidence="8 10">
    <location>
        <begin position="45"/>
        <end position="48"/>
    </location>
    <ligand>
        <name>substrate</name>
    </ligand>
</feature>
<keyword evidence="6 8" id="KW-0627">Porphyrin biosynthesis</keyword>
<dbReference type="Pfam" id="PF00745">
    <property type="entry name" value="GlutR_dimer"/>
    <property type="match status" value="1"/>
</dbReference>
<dbReference type="PANTHER" id="PTHR43013:SF1">
    <property type="entry name" value="GLUTAMYL-TRNA REDUCTASE"/>
    <property type="match status" value="1"/>
</dbReference>
<dbReference type="SUPFAM" id="SSF69075">
    <property type="entry name" value="Glutamyl tRNA-reductase dimerization domain"/>
    <property type="match status" value="1"/>
</dbReference>
<comment type="domain">
    <text evidence="8">Possesses an unusual extended V-shaped dimeric structure with each monomer consisting of three distinct domains arranged along a curved 'spinal' alpha-helix. The N-terminal catalytic domain specifically recognizes the glutamate moiety of the substrate. The second domain is the NADPH-binding domain, and the third C-terminal domain is responsible for dimerization.</text>
</comment>
<comment type="miscellaneous">
    <text evidence="8">During catalysis, the active site Cys acts as a nucleophile attacking the alpha-carbonyl group of tRNA-bound glutamate with the formation of a thioester intermediate between enzyme and glutamate, and the concomitant release of tRNA(Glu). The thioester intermediate is finally reduced by direct hydride transfer from NADPH, to form the product GSA.</text>
</comment>
<evidence type="ECO:0000313" key="16">
    <source>
        <dbReference type="EMBL" id="GGH59802.1"/>
    </source>
</evidence>
<evidence type="ECO:0000259" key="13">
    <source>
        <dbReference type="Pfam" id="PF00745"/>
    </source>
</evidence>
<dbReference type="GO" id="GO:0050661">
    <property type="term" value="F:NADP binding"/>
    <property type="evidence" value="ECO:0007669"/>
    <property type="project" value="InterPro"/>
</dbReference>
<protein>
    <recommendedName>
        <fullName evidence="3 8">Glutamyl-tRNA reductase</fullName>
        <shortName evidence="8">GluTR</shortName>
        <ecNumber evidence="3 8">1.2.1.70</ecNumber>
    </recommendedName>
</protein>
<dbReference type="EMBL" id="BMDC01000001">
    <property type="protein sequence ID" value="GGH59802.1"/>
    <property type="molecule type" value="Genomic_DNA"/>
</dbReference>
<accession>A0A917MRK5</accession>
<dbReference type="InterPro" id="IPR006151">
    <property type="entry name" value="Shikm_DH/Glu-tRNA_Rdtase"/>
</dbReference>
<dbReference type="AlphaFoldDB" id="A0A917MRK5"/>
<evidence type="ECO:0000256" key="2">
    <source>
        <dbReference type="ARBA" id="ARBA00005916"/>
    </source>
</evidence>
<evidence type="ECO:0000256" key="7">
    <source>
        <dbReference type="ARBA" id="ARBA00047464"/>
    </source>
</evidence>
<dbReference type="PANTHER" id="PTHR43013">
    <property type="entry name" value="GLUTAMYL-TRNA REDUCTASE"/>
    <property type="match status" value="1"/>
</dbReference>
<evidence type="ECO:0000256" key="9">
    <source>
        <dbReference type="PIRSR" id="PIRSR000445-1"/>
    </source>
</evidence>
<proteinExistence type="inferred from homology"/>
<dbReference type="InterPro" id="IPR036453">
    <property type="entry name" value="GluRdtase_dimer_dom_sf"/>
</dbReference>
<dbReference type="SUPFAM" id="SSF51735">
    <property type="entry name" value="NAD(P)-binding Rossmann-fold domains"/>
    <property type="match status" value="1"/>
</dbReference>
<evidence type="ECO:0000256" key="11">
    <source>
        <dbReference type="PIRSR" id="PIRSR000445-3"/>
    </source>
</evidence>
<keyword evidence="17" id="KW-1185">Reference proteome</keyword>
<evidence type="ECO:0000256" key="6">
    <source>
        <dbReference type="ARBA" id="ARBA00023244"/>
    </source>
</evidence>
<feature type="site" description="Important for activity" evidence="8 12">
    <location>
        <position position="107"/>
    </location>
</feature>
<feature type="binding site" evidence="8 10">
    <location>
        <position position="128"/>
    </location>
    <ligand>
        <name>substrate</name>
    </ligand>
</feature>
<evidence type="ECO:0000256" key="10">
    <source>
        <dbReference type="PIRSR" id="PIRSR000445-2"/>
    </source>
</evidence>
<feature type="domain" description="Quinate/shikimate 5-dehydrogenase/glutamyl-tRNA reductase" evidence="14">
    <location>
        <begin position="180"/>
        <end position="302"/>
    </location>
</feature>
<dbReference type="InterPro" id="IPR036291">
    <property type="entry name" value="NAD(P)-bd_dom_sf"/>
</dbReference>
<comment type="pathway">
    <text evidence="1 8">Porphyrin-containing compound metabolism; protoporphyrin-IX biosynthesis; 5-aminolevulinate from L-glutamyl-tRNA(Glu): step 1/2.</text>
</comment>
<dbReference type="Gene3D" id="3.40.50.720">
    <property type="entry name" value="NAD(P)-binding Rossmann-like Domain"/>
    <property type="match status" value="1"/>
</dbReference>
<feature type="active site" description="Nucleophile" evidence="8 9">
    <location>
        <position position="46"/>
    </location>
</feature>
<evidence type="ECO:0000256" key="12">
    <source>
        <dbReference type="PIRSR" id="PIRSR000445-4"/>
    </source>
</evidence>
<keyword evidence="4 8" id="KW-0521">NADP</keyword>
<dbReference type="NCBIfam" id="NF000750">
    <property type="entry name" value="PRK00045.3-4"/>
    <property type="match status" value="1"/>
</dbReference>
<feature type="binding site" evidence="8 11">
    <location>
        <begin position="198"/>
        <end position="203"/>
    </location>
    <ligand>
        <name>NADP(+)</name>
        <dbReference type="ChEBI" id="CHEBI:58349"/>
    </ligand>
</feature>
<dbReference type="GO" id="GO:0019353">
    <property type="term" value="P:protoporphyrinogen IX biosynthetic process from glutamate"/>
    <property type="evidence" value="ECO:0007669"/>
    <property type="project" value="TreeGrafter"/>
</dbReference>
<evidence type="ECO:0000256" key="3">
    <source>
        <dbReference type="ARBA" id="ARBA00012970"/>
    </source>
</evidence>
<organism evidence="16 17">
    <name type="scientific">Rothia aerolata</name>
    <dbReference type="NCBI Taxonomy" id="1812262"/>
    <lineage>
        <taxon>Bacteria</taxon>
        <taxon>Bacillati</taxon>
        <taxon>Actinomycetota</taxon>
        <taxon>Actinomycetes</taxon>
        <taxon>Micrococcales</taxon>
        <taxon>Micrococcaceae</taxon>
        <taxon>Rothia</taxon>
    </lineage>
</organism>
<dbReference type="HAMAP" id="MF_00087">
    <property type="entry name" value="Glu_tRNA_reductase"/>
    <property type="match status" value="1"/>
</dbReference>
<evidence type="ECO:0000256" key="8">
    <source>
        <dbReference type="HAMAP-Rule" id="MF_00087"/>
    </source>
</evidence>
<dbReference type="InterPro" id="IPR018214">
    <property type="entry name" value="GluRdtase_CS"/>
</dbReference>
<evidence type="ECO:0000259" key="15">
    <source>
        <dbReference type="Pfam" id="PF05201"/>
    </source>
</evidence>
<evidence type="ECO:0000259" key="14">
    <source>
        <dbReference type="Pfam" id="PF01488"/>
    </source>
</evidence>
<dbReference type="InterPro" id="IPR036343">
    <property type="entry name" value="GluRdtase_N_sf"/>
</dbReference>